<organism evidence="9 10">
    <name type="scientific">Scleropages formosus</name>
    <name type="common">Asian bonytongue</name>
    <name type="synonym">Osteoglossum formosum</name>
    <dbReference type="NCBI Taxonomy" id="113540"/>
    <lineage>
        <taxon>Eukaryota</taxon>
        <taxon>Metazoa</taxon>
        <taxon>Chordata</taxon>
        <taxon>Craniata</taxon>
        <taxon>Vertebrata</taxon>
        <taxon>Euteleostomi</taxon>
        <taxon>Actinopterygii</taxon>
        <taxon>Neopterygii</taxon>
        <taxon>Teleostei</taxon>
        <taxon>Osteoglossocephala</taxon>
        <taxon>Osteoglossomorpha</taxon>
        <taxon>Osteoglossiformes</taxon>
        <taxon>Osteoglossidae</taxon>
        <taxon>Scleropages</taxon>
    </lineage>
</organism>
<dbReference type="EC" id="3.2.1.23" evidence="4"/>
<dbReference type="Gene3D" id="3.20.20.80">
    <property type="entry name" value="Glycosidases"/>
    <property type="match status" value="1"/>
</dbReference>
<comment type="caution">
    <text evidence="9">The sequence shown here is derived from an EMBL/GenBank/DDBJ whole genome shotgun (WGS) entry which is preliminary data.</text>
</comment>
<dbReference type="Proteomes" id="UP000034805">
    <property type="component" value="Unassembled WGS sequence"/>
</dbReference>
<dbReference type="InterPro" id="IPR031330">
    <property type="entry name" value="Gly_Hdrlase_35_cat"/>
</dbReference>
<evidence type="ECO:0000256" key="4">
    <source>
        <dbReference type="RuleBase" id="RU000675"/>
    </source>
</evidence>
<feature type="domain" description="Beta-galactosidase 1-like first all-beta" evidence="7">
    <location>
        <begin position="411"/>
        <end position="512"/>
    </location>
</feature>
<evidence type="ECO:0000256" key="5">
    <source>
        <dbReference type="RuleBase" id="RU003679"/>
    </source>
</evidence>
<dbReference type="Pfam" id="PF21317">
    <property type="entry name" value="BetaGal_ABD_1"/>
    <property type="match status" value="1"/>
</dbReference>
<keyword evidence="2 4" id="KW-0378">Hydrolase</keyword>
<dbReference type="EMBL" id="JARO02002478">
    <property type="protein sequence ID" value="KPP72564.1"/>
    <property type="molecule type" value="Genomic_DNA"/>
</dbReference>
<reference evidence="9 10" key="1">
    <citation type="submission" date="2015-08" db="EMBL/GenBank/DDBJ databases">
        <title>The genome of the Asian arowana (Scleropages formosus).</title>
        <authorList>
            <person name="Tan M.H."/>
            <person name="Gan H.M."/>
            <person name="Croft L.J."/>
            <person name="Austin C.M."/>
        </authorList>
    </citation>
    <scope>NUCLEOTIDE SEQUENCE [LARGE SCALE GENOMIC DNA]</scope>
    <source>
        <strain evidence="9">Aro1</strain>
    </source>
</reference>
<dbReference type="FunFam" id="3.20.20.80:FF:000036">
    <property type="entry name" value="Beta-galactosidase"/>
    <property type="match status" value="1"/>
</dbReference>
<comment type="similarity">
    <text evidence="1 5">Belongs to the glycosyl hydrolase 35 family.</text>
</comment>
<sequence>TLQREWAQGSIPNYNTASPPPPIRFWFFRVRVTDMPAVRVEGLNANSSRFTLNGEPIRILGGSMHYFRVPRAYWSDRMVKMKACGLNTVTTYVPWNLHEPERGAFKFHGQLELETFINEAAQVGLWVILRPGPYICADWLLRDKNMKLRTTYPGFTAAVNSYLDKLIPRVVPLQYMKGGPIIAFQVENEYGSYGNDSQYMSFIKEALVSRGIEELLVTSDNRQGLHRGGLKGVLKTINLQKIHPEVLRQLEAAQPDRPMMVMEYWSGWFDVWGGLHHVFEADEMVPVIAELLSQGMSINLYMFHGGTNFGFMGGALGNQLYRPMITSYDYDAPLSEAGDYTPKYHRLRTLFRGYQSDNLPMMPKSQQKKPYKAVTVFQHLSLWEALVYLEKPHHSLRPVNMENLPVNNGNGQAYGYTLYETAITSGGTLNSKNNVRDKALVFVDKVFIGVLDYKTLELAVPDGKGERILSLLVENCGRVNFGKDLNNQRKGLVGDIVLNNTPLRNFNIFSLDMKPDFIERLQSTKQWKSVPKMLTYPAFFQGKLWVSGYPADTFIRLSGWSKGVVFINGQNLGRYWSIGPQQTLYLPGPWLKRGVNQIIVFEEQEADVSIQFTDTHDLGMTIDLLHSFLHGSLEQPGRFIQIYASYLATDNLILSKTCITLENTTRLTTLSISYSISHTPYLSGTGGTTGLLIFAHPLPPPSSLTASNFAPFFRDKVNFTTNKLLASTHPICAGTIIKASFSTLHSLSEVGLLQLPVVERDQLPEKAALLISSLDATQFKIGLRLEEDEP</sequence>
<dbReference type="InterPro" id="IPR019801">
    <property type="entry name" value="Glyco_hydro_35_CS"/>
</dbReference>
<evidence type="ECO:0000259" key="8">
    <source>
        <dbReference type="Pfam" id="PF21467"/>
    </source>
</evidence>
<dbReference type="GO" id="GO:0005975">
    <property type="term" value="P:carbohydrate metabolic process"/>
    <property type="evidence" value="ECO:0007669"/>
    <property type="project" value="InterPro"/>
</dbReference>
<dbReference type="GO" id="GO:0004565">
    <property type="term" value="F:beta-galactosidase activity"/>
    <property type="evidence" value="ECO:0007669"/>
    <property type="project" value="UniProtKB-EC"/>
</dbReference>
<protein>
    <recommendedName>
        <fullName evidence="4">Beta-galactosidase</fullName>
        <ecNumber evidence="4">3.2.1.23</ecNumber>
    </recommendedName>
</protein>
<evidence type="ECO:0000313" key="9">
    <source>
        <dbReference type="EMBL" id="KPP72564.1"/>
    </source>
</evidence>
<dbReference type="SUPFAM" id="SSF49785">
    <property type="entry name" value="Galactose-binding domain-like"/>
    <property type="match status" value="1"/>
</dbReference>
<evidence type="ECO:0000256" key="3">
    <source>
        <dbReference type="ARBA" id="ARBA00023295"/>
    </source>
</evidence>
<dbReference type="Pfam" id="PF01301">
    <property type="entry name" value="Glyco_hydro_35"/>
    <property type="match status" value="1"/>
</dbReference>
<dbReference type="PRINTS" id="PR00742">
    <property type="entry name" value="GLHYDRLASE35"/>
</dbReference>
<dbReference type="SUPFAM" id="SSF51445">
    <property type="entry name" value="(Trans)glycosidases"/>
    <property type="match status" value="1"/>
</dbReference>
<dbReference type="InterPro" id="IPR017853">
    <property type="entry name" value="GH"/>
</dbReference>
<evidence type="ECO:0000259" key="6">
    <source>
        <dbReference type="Pfam" id="PF01301"/>
    </source>
</evidence>
<gene>
    <name evidence="9" type="ORF">Z043_108421</name>
</gene>
<dbReference type="InterPro" id="IPR048912">
    <property type="entry name" value="BetaGal1-like_ABD1"/>
</dbReference>
<dbReference type="AlphaFoldDB" id="A0A0P7UE97"/>
<dbReference type="FunFam" id="2.60.120.260:FF:000049">
    <property type="entry name" value="Beta-galactosidase"/>
    <property type="match status" value="1"/>
</dbReference>
<dbReference type="PANTHER" id="PTHR23421">
    <property type="entry name" value="BETA-GALACTOSIDASE RELATED"/>
    <property type="match status" value="1"/>
</dbReference>
<evidence type="ECO:0000259" key="7">
    <source>
        <dbReference type="Pfam" id="PF21317"/>
    </source>
</evidence>
<dbReference type="InterPro" id="IPR008979">
    <property type="entry name" value="Galactose-bd-like_sf"/>
</dbReference>
<feature type="non-terminal residue" evidence="9">
    <location>
        <position position="1"/>
    </location>
</feature>
<dbReference type="STRING" id="113540.ENSSFOP00015014274"/>
<dbReference type="Pfam" id="PF21467">
    <property type="entry name" value="BetaGal_gal-bd"/>
    <property type="match status" value="1"/>
</dbReference>
<evidence type="ECO:0000256" key="2">
    <source>
        <dbReference type="ARBA" id="ARBA00022801"/>
    </source>
</evidence>
<dbReference type="Gene3D" id="2.60.120.260">
    <property type="entry name" value="Galactose-binding domain-like"/>
    <property type="match status" value="2"/>
</dbReference>
<evidence type="ECO:0000313" key="10">
    <source>
        <dbReference type="Proteomes" id="UP000034805"/>
    </source>
</evidence>
<accession>A0A0P7UE97</accession>
<keyword evidence="3 4" id="KW-0326">Glycosidase</keyword>
<proteinExistence type="inferred from homology"/>
<evidence type="ECO:0000256" key="1">
    <source>
        <dbReference type="ARBA" id="ARBA00009809"/>
    </source>
</evidence>
<name>A0A0P7UE97_SCLFO</name>
<comment type="catalytic activity">
    <reaction evidence="4">
        <text>Hydrolysis of terminal non-reducing beta-D-galactose residues in beta-D-galactosides.</text>
        <dbReference type="EC" id="3.2.1.23"/>
    </reaction>
</comment>
<dbReference type="PROSITE" id="PS01182">
    <property type="entry name" value="GLYCOSYL_HYDROL_F35"/>
    <property type="match status" value="1"/>
</dbReference>
<dbReference type="InterPro" id="IPR001944">
    <property type="entry name" value="Glycoside_Hdrlase_35"/>
</dbReference>
<dbReference type="InterPro" id="IPR048913">
    <property type="entry name" value="BetaGal_gal-bd"/>
</dbReference>
<feature type="domain" description="Beta-galactosidase galactose-binding" evidence="8">
    <location>
        <begin position="537"/>
        <end position="596"/>
    </location>
</feature>
<feature type="domain" description="Glycoside hydrolase 35 catalytic" evidence="6">
    <location>
        <begin position="50"/>
        <end position="352"/>
    </location>
</feature>